<evidence type="ECO:0000313" key="4">
    <source>
        <dbReference type="Proteomes" id="UP001163798"/>
    </source>
</evidence>
<feature type="compositionally biased region" description="Basic and acidic residues" evidence="1">
    <location>
        <begin position="296"/>
        <end position="321"/>
    </location>
</feature>
<feature type="compositionally biased region" description="Low complexity" evidence="1">
    <location>
        <begin position="540"/>
        <end position="567"/>
    </location>
</feature>
<feature type="region of interest" description="Disordered" evidence="1">
    <location>
        <begin position="141"/>
        <end position="231"/>
    </location>
</feature>
<dbReference type="EMBL" id="MU793337">
    <property type="protein sequence ID" value="KAJ3785597.1"/>
    <property type="molecule type" value="Genomic_DNA"/>
</dbReference>
<feature type="region of interest" description="Disordered" evidence="1">
    <location>
        <begin position="16"/>
        <end position="87"/>
    </location>
</feature>
<feature type="region of interest" description="Disordered" evidence="1">
    <location>
        <begin position="532"/>
        <end position="583"/>
    </location>
</feature>
<dbReference type="Proteomes" id="UP001163798">
    <property type="component" value="Unassembled WGS sequence"/>
</dbReference>
<feature type="compositionally biased region" description="Basic and acidic residues" evidence="1">
    <location>
        <begin position="197"/>
        <end position="207"/>
    </location>
</feature>
<comment type="caution">
    <text evidence="3">The sequence shown here is derived from an EMBL/GenBank/DDBJ whole genome shotgun (WGS) entry which is preliminary data.</text>
</comment>
<sequence length="664" mass="74671">MLDPLPWDFDDTGPIEPVRFGNIPPPHGARFEGGEGLDMSAFPGIANSGRRDLPGTPHPRYQAPPGWDYQAPPHTAPGAFYHPTLPPPSQMPTPYMNTTSPWAQNRDQGPSSFVRREDGFSSLAWRPPDYDMDRRSPYEFGGGFGNEYGRGPPPGSAPPGIGLGLGFGGENSGGYFANAGRHSREHSHARQHSHSRPRQEARHEGWDTNRGWALEDDGPDWDEDDDEEDQMRHARAHLMQRMDRGHEDATDLIDSFSGMGLDNDDEHGHPSHWGRARSRTRHSDRPRHRSAKKRSASVDRSHWPRANFDREPHRSRERGQLDRMAWPHQSSPYSSNNRLLENNVYSPEDRVRRPRDWRADYSVKPNLLTRFSSTRHRYPSDVIEMNDPVKRVPTTLLHRISSSRPPMLIDLRFPIQTQIQLHASQRNQFGFGSGGIFPYLGRPPSRIDLAQMACEPPSPHMRFYHPKLPWYIDVMSASAVQSRGGAIPGTPGLGVGFGVIGLTVWEVIEGVWRELQRPITSRDFYNEEMGTIMSGGRTRSSSLTSPSPFSSHLPLTPLSSHSTLPSPGYSPAYNHEMYGQSQPPQTARDLVTIAFRARCKAVGQELFGDSKRGQPDYGHIGQGEAGEISKGVRRVDWLGIDGEWVWTGIVRKSSGMWEIKTRKV</sequence>
<evidence type="ECO:0000256" key="1">
    <source>
        <dbReference type="SAM" id="MobiDB-lite"/>
    </source>
</evidence>
<protein>
    <recommendedName>
        <fullName evidence="2">DUF6699 domain-containing protein</fullName>
    </recommendedName>
</protein>
<feature type="compositionally biased region" description="Gly residues" evidence="1">
    <location>
        <begin position="161"/>
        <end position="172"/>
    </location>
</feature>
<feature type="compositionally biased region" description="Polar residues" evidence="1">
    <location>
        <begin position="328"/>
        <end position="341"/>
    </location>
</feature>
<proteinExistence type="predicted"/>
<reference evidence="3" key="1">
    <citation type="submission" date="2022-08" db="EMBL/GenBank/DDBJ databases">
        <authorList>
            <consortium name="DOE Joint Genome Institute"/>
            <person name="Min B."/>
            <person name="Riley R."/>
            <person name="Sierra-Patev S."/>
            <person name="Naranjo-Ortiz M."/>
            <person name="Looney B."/>
            <person name="Konkel Z."/>
            <person name="Slot J.C."/>
            <person name="Sakamoto Y."/>
            <person name="Steenwyk J.L."/>
            <person name="Rokas A."/>
            <person name="Carro J."/>
            <person name="Camarero S."/>
            <person name="Ferreira P."/>
            <person name="Molpeceres G."/>
            <person name="Ruiz-Duenas F.J."/>
            <person name="Serrano A."/>
            <person name="Henrissat B."/>
            <person name="Drula E."/>
            <person name="Hughes K.W."/>
            <person name="Mata J.L."/>
            <person name="Ishikawa N.K."/>
            <person name="Vargas-Isla R."/>
            <person name="Ushijima S."/>
            <person name="Smith C.A."/>
            <person name="Ahrendt S."/>
            <person name="Andreopoulos W."/>
            <person name="He G."/>
            <person name="Labutti K."/>
            <person name="Lipzen A."/>
            <person name="Ng V."/>
            <person name="Sandor L."/>
            <person name="Barry K."/>
            <person name="Martinez A.T."/>
            <person name="Xiao Y."/>
            <person name="Gibbons J.G."/>
            <person name="Terashima K."/>
            <person name="Hibbett D.S."/>
            <person name="Grigoriev I.V."/>
        </authorList>
    </citation>
    <scope>NUCLEOTIDE SEQUENCE</scope>
    <source>
        <strain evidence="3">TFB10291</strain>
    </source>
</reference>
<dbReference type="Pfam" id="PF20415">
    <property type="entry name" value="DUF6699"/>
    <property type="match status" value="1"/>
</dbReference>
<dbReference type="InterPro" id="IPR046522">
    <property type="entry name" value="DUF6699"/>
</dbReference>
<feature type="compositionally biased region" description="Basic residues" evidence="1">
    <location>
        <begin position="181"/>
        <end position="196"/>
    </location>
</feature>
<keyword evidence="4" id="KW-1185">Reference proteome</keyword>
<accession>A0AA38NJG0</accession>
<evidence type="ECO:0000259" key="2">
    <source>
        <dbReference type="Pfam" id="PF20415"/>
    </source>
</evidence>
<gene>
    <name evidence="3" type="ORF">GGU10DRAFT_193743</name>
</gene>
<feature type="region of interest" description="Disordered" evidence="1">
    <location>
        <begin position="252"/>
        <end position="341"/>
    </location>
</feature>
<evidence type="ECO:0000313" key="3">
    <source>
        <dbReference type="EMBL" id="KAJ3785597.1"/>
    </source>
</evidence>
<feature type="compositionally biased region" description="Acidic residues" evidence="1">
    <location>
        <begin position="214"/>
        <end position="229"/>
    </location>
</feature>
<organism evidence="3 4">
    <name type="scientific">Lentinula aff. detonsa</name>
    <dbReference type="NCBI Taxonomy" id="2804958"/>
    <lineage>
        <taxon>Eukaryota</taxon>
        <taxon>Fungi</taxon>
        <taxon>Dikarya</taxon>
        <taxon>Basidiomycota</taxon>
        <taxon>Agaricomycotina</taxon>
        <taxon>Agaricomycetes</taxon>
        <taxon>Agaricomycetidae</taxon>
        <taxon>Agaricales</taxon>
        <taxon>Marasmiineae</taxon>
        <taxon>Omphalotaceae</taxon>
        <taxon>Lentinula</taxon>
    </lineage>
</organism>
<name>A0AA38NJG0_9AGAR</name>
<feature type="domain" description="DUF6699" evidence="2">
    <location>
        <begin position="429"/>
        <end position="527"/>
    </location>
</feature>
<dbReference type="AlphaFoldDB" id="A0AA38NJG0"/>
<feature type="compositionally biased region" description="Basic residues" evidence="1">
    <location>
        <begin position="270"/>
        <end position="295"/>
    </location>
</feature>